<dbReference type="EMBL" id="WIRE01000001">
    <property type="protein sequence ID" value="MQX52396.1"/>
    <property type="molecule type" value="Genomic_DNA"/>
</dbReference>
<protein>
    <recommendedName>
        <fullName evidence="4">DUF3613 domain-containing protein</fullName>
    </recommendedName>
</protein>
<evidence type="ECO:0000313" key="3">
    <source>
        <dbReference type="Proteomes" id="UP000469421"/>
    </source>
</evidence>
<dbReference type="Proteomes" id="UP000469421">
    <property type="component" value="Unassembled WGS sequence"/>
</dbReference>
<feature type="chain" id="PRO_5026734777" description="DUF3613 domain-containing protein" evidence="1">
    <location>
        <begin position="19"/>
        <end position="92"/>
    </location>
</feature>
<keyword evidence="3" id="KW-1185">Reference proteome</keyword>
<feature type="signal peptide" evidence="1">
    <location>
        <begin position="1"/>
        <end position="18"/>
    </location>
</feature>
<evidence type="ECO:0000256" key="1">
    <source>
        <dbReference type="SAM" id="SignalP"/>
    </source>
</evidence>
<sequence length="92" mass="10131">MSARWILIGLSLPVVALAAEPAAQYRFGVSDQVVSKPPGTDTEWLLGQQRTAQSPDESELPAPLYVDSQRRLADSFRTAIPETFGEQTRDDN</sequence>
<gene>
    <name evidence="2" type="ORF">GFN93_03990</name>
</gene>
<evidence type="ECO:0000313" key="2">
    <source>
        <dbReference type="EMBL" id="MQX52396.1"/>
    </source>
</evidence>
<reference evidence="2 3" key="1">
    <citation type="submission" date="2019-10" db="EMBL/GenBank/DDBJ databases">
        <title>Alcanivorax sp.PA15-N-34 draft genome sequence.</title>
        <authorList>
            <person name="Liao X."/>
            <person name="Shao Z."/>
        </authorList>
    </citation>
    <scope>NUCLEOTIDE SEQUENCE [LARGE SCALE GENOMIC DNA]</scope>
    <source>
        <strain evidence="2 3">PA15-N-34</strain>
    </source>
</reference>
<accession>A0A6N7LSU5</accession>
<evidence type="ECO:0008006" key="4">
    <source>
        <dbReference type="Google" id="ProtNLM"/>
    </source>
</evidence>
<proteinExistence type="predicted"/>
<comment type="caution">
    <text evidence="2">The sequence shown here is derived from an EMBL/GenBank/DDBJ whole genome shotgun (WGS) entry which is preliminary data.</text>
</comment>
<name>A0A6N7LSU5_9GAMM</name>
<organism evidence="2 3">
    <name type="scientific">Alcanivorax sediminis</name>
    <dbReference type="NCBI Taxonomy" id="2663008"/>
    <lineage>
        <taxon>Bacteria</taxon>
        <taxon>Pseudomonadati</taxon>
        <taxon>Pseudomonadota</taxon>
        <taxon>Gammaproteobacteria</taxon>
        <taxon>Oceanospirillales</taxon>
        <taxon>Alcanivoracaceae</taxon>
        <taxon>Alcanivorax</taxon>
    </lineage>
</organism>
<keyword evidence="1" id="KW-0732">Signal</keyword>
<dbReference type="AlphaFoldDB" id="A0A6N7LSU5"/>
<dbReference type="RefSeq" id="WP_153499112.1">
    <property type="nucleotide sequence ID" value="NZ_WIRE01000001.1"/>
</dbReference>